<reference evidence="1" key="2">
    <citation type="submission" date="2020-02" db="EMBL/GenBank/DDBJ databases">
        <authorList>
            <consortium name="NCBI Pathogen Detection Project"/>
        </authorList>
    </citation>
    <scope>NUCLEOTIDE SEQUENCE</scope>
    <source>
        <strain evidence="1">MA.CK_93/00017804</strain>
    </source>
</reference>
<evidence type="ECO:0008006" key="2">
    <source>
        <dbReference type="Google" id="ProtNLM"/>
    </source>
</evidence>
<accession>A0A742KX62</accession>
<dbReference type="EMBL" id="DAAUNA010000004">
    <property type="protein sequence ID" value="HAF1403404.1"/>
    <property type="molecule type" value="Genomic_DNA"/>
</dbReference>
<reference evidence="1" key="1">
    <citation type="journal article" date="2018" name="Genome Biol.">
        <title>SKESA: strategic k-mer extension for scrupulous assemblies.</title>
        <authorList>
            <person name="Souvorov A."/>
            <person name="Agarwala R."/>
            <person name="Lipman D.J."/>
        </authorList>
    </citation>
    <scope>NUCLEOTIDE SEQUENCE</scope>
    <source>
        <strain evidence="1">MA.CK_93/00017804</strain>
    </source>
</reference>
<proteinExistence type="predicted"/>
<evidence type="ECO:0000313" key="1">
    <source>
        <dbReference type="EMBL" id="HAF1403404.1"/>
    </source>
</evidence>
<name>A0A742KX62_SALER</name>
<organism evidence="1">
    <name type="scientific">Salmonella enterica</name>
    <name type="common">Salmonella choleraesuis</name>
    <dbReference type="NCBI Taxonomy" id="28901"/>
    <lineage>
        <taxon>Bacteria</taxon>
        <taxon>Pseudomonadati</taxon>
        <taxon>Pseudomonadota</taxon>
        <taxon>Gammaproteobacteria</taxon>
        <taxon>Enterobacterales</taxon>
        <taxon>Enterobacteriaceae</taxon>
        <taxon>Salmonella</taxon>
    </lineage>
</organism>
<gene>
    <name evidence="1" type="ORF">G8M00_001916</name>
</gene>
<dbReference type="AlphaFoldDB" id="A0A742KX62"/>
<comment type="caution">
    <text evidence="1">The sequence shown here is derived from an EMBL/GenBank/DDBJ whole genome shotgun (WGS) entry which is preliminary data.</text>
</comment>
<sequence>MILKPMGTPGKCPAHCRAWTAEEDELLMSLSGKKTVAEIAALLPEPGRTRFATAKRIQVLRELYPDRVGYIVHRYTQREDDFIRKNRHTMTIAEVAARLNCSFSSVKSRKDALGVSFYKCGEKHSIPGQHGHSGSGVAR</sequence>
<protein>
    <recommendedName>
        <fullName evidence="2">AsnC family protein</fullName>
    </recommendedName>
</protein>